<dbReference type="Pfam" id="PF00175">
    <property type="entry name" value="NAD_binding_1"/>
    <property type="match status" value="1"/>
</dbReference>
<feature type="domain" description="Flavodoxin-like" evidence="14">
    <location>
        <begin position="505"/>
        <end position="643"/>
    </location>
</feature>
<dbReference type="InterPro" id="IPR029039">
    <property type="entry name" value="Flavoprotein-like_sf"/>
</dbReference>
<dbReference type="InterPro" id="IPR008254">
    <property type="entry name" value="Flavodoxin/NO_synth"/>
</dbReference>
<dbReference type="InterPro" id="IPR017927">
    <property type="entry name" value="FAD-bd_FR_type"/>
</dbReference>
<keyword evidence="9 13" id="KW-0560">Oxidoreductase</keyword>
<keyword evidence="10 13" id="KW-0408">Iron</keyword>
<evidence type="ECO:0000256" key="6">
    <source>
        <dbReference type="ARBA" id="ARBA00022723"/>
    </source>
</evidence>
<evidence type="ECO:0000256" key="7">
    <source>
        <dbReference type="ARBA" id="ARBA00022827"/>
    </source>
</evidence>
<dbReference type="Gene3D" id="3.40.50.360">
    <property type="match status" value="1"/>
</dbReference>
<dbReference type="Proteomes" id="UP001199469">
    <property type="component" value="Unassembled WGS sequence"/>
</dbReference>
<comment type="cofactor">
    <cofactor evidence="13">
        <name>FAD</name>
        <dbReference type="ChEBI" id="CHEBI:57692"/>
    </cofactor>
    <cofactor evidence="13">
        <name>FMN</name>
        <dbReference type="ChEBI" id="CHEBI:58210"/>
    </cofactor>
</comment>
<evidence type="ECO:0000256" key="9">
    <source>
        <dbReference type="ARBA" id="ARBA00023002"/>
    </source>
</evidence>
<keyword evidence="17" id="KW-1185">Reference proteome</keyword>
<evidence type="ECO:0000259" key="15">
    <source>
        <dbReference type="PROSITE" id="PS51384"/>
    </source>
</evidence>
<dbReference type="InterPro" id="IPR039261">
    <property type="entry name" value="FNR_nucleotide-bd"/>
</dbReference>
<comment type="catalytic activity">
    <reaction evidence="13">
        <text>an organic molecule + reduced [NADPH--hemoprotein reductase] + O2 = an alcohol + oxidized [NADPH--hemoprotein reductase] + H2O + H(+)</text>
        <dbReference type="Rhea" id="RHEA:17149"/>
        <dbReference type="Rhea" id="RHEA-COMP:11964"/>
        <dbReference type="Rhea" id="RHEA-COMP:11965"/>
        <dbReference type="ChEBI" id="CHEBI:15377"/>
        <dbReference type="ChEBI" id="CHEBI:15378"/>
        <dbReference type="ChEBI" id="CHEBI:15379"/>
        <dbReference type="ChEBI" id="CHEBI:30879"/>
        <dbReference type="ChEBI" id="CHEBI:57618"/>
        <dbReference type="ChEBI" id="CHEBI:58210"/>
        <dbReference type="ChEBI" id="CHEBI:142491"/>
        <dbReference type="EC" id="1.14.14.1"/>
    </reaction>
</comment>
<dbReference type="InterPro" id="IPR017972">
    <property type="entry name" value="Cyt_P450_CS"/>
</dbReference>
<dbReference type="Pfam" id="PF00258">
    <property type="entry name" value="Flavodoxin_1"/>
    <property type="match status" value="1"/>
</dbReference>
<proteinExistence type="inferred from homology"/>
<comment type="cofactor">
    <cofactor evidence="13">
        <name>heme</name>
        <dbReference type="ChEBI" id="CHEBI:30413"/>
    </cofactor>
</comment>
<dbReference type="InterPro" id="IPR001128">
    <property type="entry name" value="Cyt_P450"/>
</dbReference>
<dbReference type="Gene3D" id="2.40.30.10">
    <property type="entry name" value="Translation factors"/>
    <property type="match status" value="2"/>
</dbReference>
<keyword evidence="5 13" id="KW-0288">FMN</keyword>
<evidence type="ECO:0000256" key="12">
    <source>
        <dbReference type="ARBA" id="ARBA00049342"/>
    </source>
</evidence>
<evidence type="ECO:0000256" key="10">
    <source>
        <dbReference type="ARBA" id="ARBA00023004"/>
    </source>
</evidence>
<sequence length="1085" mass="117716">MADTYPRPPGARPIPGPPGRPFVGNLLDLPRGRMIRTMADLALRYGPMMQINVLGGDRYVASGLEMFDDLCDESRFAKFVARPQHVLGSALPTRGLFTSESGDPLWKSAHEVLLPAFSMRSIRGYTPLMIDIADQLMLKWERLNPGELVDVTADMTRLTLDTIALCGFGYRFNSFYRDSRHPFVEAMMVMLAEGQARLRLPDPVVKARRRALRRFDASVELMTTTVQGIIDERRGSDDPGDDLLGRMLAGVDKDGKRLPDRDIVSQCITFLIAGHETTSGLLAFAVHYLSRHPEVARRAQAEVDEVLGTDPTVPPTDAQLGRLTYISQILEETLRLWPTAPAFFRRPLEDTTVGGYEFTAGTPIMALSMALHRQKDIWGADAEEFDPEHFAAERRDGLPPNAFKPFGTGARACIGRQFALQEAVLVLAMVVQRFDLIGDPGYELDVRESITIKPQGLMITVRPRDGRTQGAVPRPVAATSPAAAAATSSAPEAVVPTVDGHGTPLLVLFGSNLGAAEDIARRIARDGADRGWAATVAGLDDRVGDLPRDGAVVIVSASYNGMPPDNAVRFCDWLRGDEASASGVRYAVFGCGNRDWASTYQAVPTLIDARLAEEGATRVHPRGEGDARGDFDAQFQTWYDGLWDALGTACGLSADAAAASVDAAPRLSMELENRRTASPVVLSFRAVPATVRVNRELTARAGRPGGRSVRHLEIALPADVTYDVGDHLGVLPRNDVDLLTRVTARFGLDAGQYLTLRARGGAPTHLPTDQPYPLLGVLAGCVELQDVATRPQLAAMAAHLPEGLAREELAELAGTGEDSRARYRERIAAPRRTFLELLEAHPDCELPFVEFLDLLPALRPRYYSISSAPSVSDEASVTVGVLDEPARSGEGRYRGVCSRHLAETPEGGTVFVLVRTPTIAFRPPENPHTPMIMIGAGTGMAPFRGFLQDRAALKAQNVPIAESLVVLGCRDPQDDLLYADELAGYEKEGVARLLTACSRVQGYPHRYVQHVLEASADDVWDLLQRDAAIYVCGNASTMAPGVRAALAAVFRAKTGAVETDADAWLAGLRSGGRYLEDIWGETAVV</sequence>
<keyword evidence="11 13" id="KW-0503">Monooxygenase</keyword>
<dbReference type="Pfam" id="PF00067">
    <property type="entry name" value="p450"/>
    <property type="match status" value="1"/>
</dbReference>
<evidence type="ECO:0000313" key="16">
    <source>
        <dbReference type="EMBL" id="MCD2191902.1"/>
    </source>
</evidence>
<dbReference type="PANTHER" id="PTHR19384">
    <property type="entry name" value="NITRIC OXIDE SYNTHASE-RELATED"/>
    <property type="match status" value="1"/>
</dbReference>
<evidence type="ECO:0000256" key="5">
    <source>
        <dbReference type="ARBA" id="ARBA00022643"/>
    </source>
</evidence>
<dbReference type="InterPro" id="IPR001094">
    <property type="entry name" value="Flavdoxin-like"/>
</dbReference>
<dbReference type="SUPFAM" id="SSF52218">
    <property type="entry name" value="Flavoproteins"/>
    <property type="match status" value="1"/>
</dbReference>
<dbReference type="EMBL" id="JAJNDB010000001">
    <property type="protein sequence ID" value="MCD2191902.1"/>
    <property type="molecule type" value="Genomic_DNA"/>
</dbReference>
<keyword evidence="13" id="KW-0249">Electron transport</keyword>
<feature type="domain" description="FAD-binding FR-type" evidence="15">
    <location>
        <begin position="684"/>
        <end position="924"/>
    </location>
</feature>
<keyword evidence="4 13" id="KW-0285">Flavoprotein</keyword>
<dbReference type="PROSITE" id="PS50902">
    <property type="entry name" value="FLAVODOXIN_LIKE"/>
    <property type="match status" value="1"/>
</dbReference>
<dbReference type="RefSeq" id="WP_230729596.1">
    <property type="nucleotide sequence ID" value="NZ_JAJNDB010000001.1"/>
</dbReference>
<reference evidence="16 17" key="1">
    <citation type="submission" date="2021-11" db="EMBL/GenBank/DDBJ databases">
        <title>Draft genome sequence of Actinomycetospora sp. SF1 isolated from the rhizosphere soil.</title>
        <authorList>
            <person name="Duangmal K."/>
            <person name="Chantavorakit T."/>
        </authorList>
    </citation>
    <scope>NUCLEOTIDE SEQUENCE [LARGE SCALE GENOMIC DNA]</scope>
    <source>
        <strain evidence="16 17">TBRC 5722</strain>
    </source>
</reference>
<dbReference type="InterPro" id="IPR036396">
    <property type="entry name" value="Cyt_P450_sf"/>
</dbReference>
<dbReference type="InterPro" id="IPR023206">
    <property type="entry name" value="Bifunctional_P450_P450_red"/>
</dbReference>
<dbReference type="Gene3D" id="1.20.990.10">
    <property type="entry name" value="NADPH-cytochrome p450 Reductase, Chain A, domain 3"/>
    <property type="match status" value="1"/>
</dbReference>
<dbReference type="PROSITE" id="PS51384">
    <property type="entry name" value="FAD_FR"/>
    <property type="match status" value="1"/>
</dbReference>
<dbReference type="Pfam" id="PF00667">
    <property type="entry name" value="FAD_binding_1"/>
    <property type="match status" value="1"/>
</dbReference>
<evidence type="ECO:0000256" key="3">
    <source>
        <dbReference type="ARBA" id="ARBA00022617"/>
    </source>
</evidence>
<keyword evidence="2 13" id="KW-0813">Transport</keyword>
<organism evidence="16 17">
    <name type="scientific">Actinomycetospora endophytica</name>
    <dbReference type="NCBI Taxonomy" id="2291215"/>
    <lineage>
        <taxon>Bacteria</taxon>
        <taxon>Bacillati</taxon>
        <taxon>Actinomycetota</taxon>
        <taxon>Actinomycetes</taxon>
        <taxon>Pseudonocardiales</taxon>
        <taxon>Pseudonocardiaceae</taxon>
        <taxon>Actinomycetospora</taxon>
    </lineage>
</organism>
<dbReference type="Gene3D" id="1.10.630.10">
    <property type="entry name" value="Cytochrome P450"/>
    <property type="match status" value="1"/>
</dbReference>
<dbReference type="EC" id="1.14.14.1" evidence="13"/>
<accession>A0ABS8P1P0</accession>
<dbReference type="InterPro" id="IPR023173">
    <property type="entry name" value="NADPH_Cyt_P450_Rdtase_alpha"/>
</dbReference>
<comment type="similarity">
    <text evidence="1 13">In the N-terminal section; belongs to the cytochrome P450 family.</text>
</comment>
<name>A0ABS8P1P0_9PSEU</name>
<dbReference type="InterPro" id="IPR003097">
    <property type="entry name" value="CysJ-like_FAD-binding"/>
</dbReference>
<evidence type="ECO:0000313" key="17">
    <source>
        <dbReference type="Proteomes" id="UP001199469"/>
    </source>
</evidence>
<evidence type="ECO:0000256" key="11">
    <source>
        <dbReference type="ARBA" id="ARBA00023033"/>
    </source>
</evidence>
<comment type="caution">
    <text evidence="16">The sequence shown here is derived from an EMBL/GenBank/DDBJ whole genome shotgun (WGS) entry which is preliminary data.</text>
</comment>
<dbReference type="InterPro" id="IPR001433">
    <property type="entry name" value="OxRdtase_FAD/NAD-bd"/>
</dbReference>
<dbReference type="Gene3D" id="3.40.50.80">
    <property type="entry name" value="Nucleotide-binding domain of ferredoxin-NADP reductase (FNR) module"/>
    <property type="match status" value="1"/>
</dbReference>
<dbReference type="CDD" id="cd11068">
    <property type="entry name" value="CYP120A1"/>
    <property type="match status" value="1"/>
</dbReference>
<evidence type="ECO:0000256" key="1">
    <source>
        <dbReference type="ARBA" id="ARBA00010018"/>
    </source>
</evidence>
<keyword evidence="8 13" id="KW-0521">NADP</keyword>
<dbReference type="PROSITE" id="PS00086">
    <property type="entry name" value="CYTOCHROME_P450"/>
    <property type="match status" value="1"/>
</dbReference>
<dbReference type="PIRSF" id="PIRSF000209">
    <property type="entry name" value="Bifunctional_P450_P450R"/>
    <property type="match status" value="1"/>
</dbReference>
<evidence type="ECO:0000256" key="8">
    <source>
        <dbReference type="ARBA" id="ARBA00022857"/>
    </source>
</evidence>
<evidence type="ECO:0000256" key="2">
    <source>
        <dbReference type="ARBA" id="ARBA00022448"/>
    </source>
</evidence>
<gene>
    <name evidence="16" type="ORF">LQ327_00670</name>
</gene>
<dbReference type="SUPFAM" id="SSF52343">
    <property type="entry name" value="Ferredoxin reductase-like, C-terminal NADP-linked domain"/>
    <property type="match status" value="1"/>
</dbReference>
<keyword evidence="7 13" id="KW-0274">FAD</keyword>
<dbReference type="SUPFAM" id="SSF48264">
    <property type="entry name" value="Cytochrome P450"/>
    <property type="match status" value="1"/>
</dbReference>
<dbReference type="CDD" id="cd06206">
    <property type="entry name" value="bifunctional_CYPOR"/>
    <property type="match status" value="1"/>
</dbReference>
<dbReference type="PRINTS" id="PR00371">
    <property type="entry name" value="FPNCR"/>
</dbReference>
<dbReference type="SUPFAM" id="SSF63380">
    <property type="entry name" value="Riboflavin synthase domain-like"/>
    <property type="match status" value="1"/>
</dbReference>
<dbReference type="PRINTS" id="PR00369">
    <property type="entry name" value="FLAVODOXIN"/>
</dbReference>
<keyword evidence="3 13" id="KW-0349">Heme</keyword>
<dbReference type="PANTHER" id="PTHR19384:SF17">
    <property type="entry name" value="NADPH--CYTOCHROME P450 REDUCTASE"/>
    <property type="match status" value="1"/>
</dbReference>
<dbReference type="InterPro" id="IPR017938">
    <property type="entry name" value="Riboflavin_synthase-like_b-brl"/>
</dbReference>
<protein>
    <recommendedName>
        <fullName evidence="13">Bifunctional cytochrome P450/NADPH--P450 reductase</fullName>
    </recommendedName>
    <domain>
        <recommendedName>
            <fullName evidence="13">Cytochrome P450</fullName>
            <ecNumber evidence="13">1.14.14.1</ecNumber>
        </recommendedName>
    </domain>
    <domain>
        <recommendedName>
            <fullName evidence="13">NADPH--cytochrome P450 reductase</fullName>
            <ecNumber evidence="13">1.6.2.4</ecNumber>
        </recommendedName>
    </domain>
</protein>
<keyword evidence="6 13" id="KW-0479">Metal-binding</keyword>
<dbReference type="InterPro" id="IPR001709">
    <property type="entry name" value="Flavoprot_Pyr_Nucl_cyt_Rdtase"/>
</dbReference>
<dbReference type="EC" id="1.6.2.4" evidence="13"/>
<evidence type="ECO:0000256" key="13">
    <source>
        <dbReference type="PIRNR" id="PIRNR000209"/>
    </source>
</evidence>
<evidence type="ECO:0000256" key="4">
    <source>
        <dbReference type="ARBA" id="ARBA00022630"/>
    </source>
</evidence>
<comment type="catalytic activity">
    <reaction evidence="12 13">
        <text>2 oxidized [cytochrome P450] + NADPH = 2 reduced [cytochrome P450] + NADP(+) + H(+)</text>
        <dbReference type="Rhea" id="RHEA:24040"/>
        <dbReference type="Rhea" id="RHEA-COMP:14627"/>
        <dbReference type="Rhea" id="RHEA-COMP:14628"/>
        <dbReference type="ChEBI" id="CHEBI:15378"/>
        <dbReference type="ChEBI" id="CHEBI:55376"/>
        <dbReference type="ChEBI" id="CHEBI:57783"/>
        <dbReference type="ChEBI" id="CHEBI:58349"/>
        <dbReference type="ChEBI" id="CHEBI:60344"/>
        <dbReference type="EC" id="1.6.2.4"/>
    </reaction>
</comment>
<evidence type="ECO:0000259" key="14">
    <source>
        <dbReference type="PROSITE" id="PS50902"/>
    </source>
</evidence>